<name>A0ABX7NS23_9BACT</name>
<evidence type="ECO:0008006" key="3">
    <source>
        <dbReference type="Google" id="ProtNLM"/>
    </source>
</evidence>
<organism evidence="1 2">
    <name type="scientific">Pyxidicoccus parkwayensis</name>
    <dbReference type="NCBI Taxonomy" id="2813578"/>
    <lineage>
        <taxon>Bacteria</taxon>
        <taxon>Pseudomonadati</taxon>
        <taxon>Myxococcota</taxon>
        <taxon>Myxococcia</taxon>
        <taxon>Myxococcales</taxon>
        <taxon>Cystobacterineae</taxon>
        <taxon>Myxococcaceae</taxon>
        <taxon>Pyxidicoccus</taxon>
    </lineage>
</organism>
<reference evidence="1 2" key="1">
    <citation type="submission" date="2021-02" db="EMBL/GenBank/DDBJ databases">
        <title>De Novo genome assembly of isolated myxobacteria.</title>
        <authorList>
            <person name="Stevens D.C."/>
        </authorList>
    </citation>
    <scope>NUCLEOTIDE SEQUENCE [LARGE SCALE GENOMIC DNA]</scope>
    <source>
        <strain evidence="2">SCPEA02</strain>
    </source>
</reference>
<sequence>MSEHLSDLVLDEVMDGGPRPPHLDACGACRERESLLRTHVEGVRGSPHFSRARARALSEAAAVQRPSQPRASWFSAWLLVPALATLATVVVLRAPLAADTASTVPVVPPRTDLRVKGPPGVELLRLVDGEVNPVLHEGEEVALRLRSGGRRYALVVSMDGGGQVEALWPSGAVRSGELDAGQPAPLFQVTRGDFAVHAIYSETPLRLEEVRDWLATHAPECSGASGSAACQEPAGLPSGAAHAAVSLQVEGRP</sequence>
<keyword evidence="2" id="KW-1185">Reference proteome</keyword>
<evidence type="ECO:0000313" key="2">
    <source>
        <dbReference type="Proteomes" id="UP000662747"/>
    </source>
</evidence>
<proteinExistence type="predicted"/>
<evidence type="ECO:0000313" key="1">
    <source>
        <dbReference type="EMBL" id="QSQ21690.1"/>
    </source>
</evidence>
<dbReference type="RefSeq" id="WP_206723267.1">
    <property type="nucleotide sequence ID" value="NZ_CP071090.1"/>
</dbReference>
<accession>A0ABX7NS23</accession>
<protein>
    <recommendedName>
        <fullName evidence="3">DUF4384 domain-containing protein</fullName>
    </recommendedName>
</protein>
<gene>
    <name evidence="1" type="ORF">JY651_42115</name>
</gene>
<dbReference type="EMBL" id="CP071090">
    <property type="protein sequence ID" value="QSQ21690.1"/>
    <property type="molecule type" value="Genomic_DNA"/>
</dbReference>
<dbReference type="Proteomes" id="UP000662747">
    <property type="component" value="Chromosome"/>
</dbReference>